<feature type="repeat" description="WD" evidence="8">
    <location>
        <begin position="55"/>
        <end position="101"/>
    </location>
</feature>
<keyword evidence="3 8" id="KW-0853">WD repeat</keyword>
<evidence type="ECO:0000256" key="7">
    <source>
        <dbReference type="ARBA" id="ARBA00042222"/>
    </source>
</evidence>
<accession>A0A0J9R423</accession>
<dbReference type="Bgee" id="FBgn0195403">
    <property type="expression patterns" value="Expressed in male reproductive system and 3 other cell types or tissues"/>
</dbReference>
<evidence type="ECO:0000313" key="9">
    <source>
        <dbReference type="EMBL" id="KMY90484.1"/>
    </source>
</evidence>
<reference evidence="9" key="1">
    <citation type="journal article" date="2013" name="Genome Res.">
        <title>A second-generation assembly of the Drosophila simulans genome provides new insights into patterns of lineage-specific divergence.</title>
        <authorList>
            <person name="Hu T.T."/>
            <person name="Eisen M.B."/>
            <person name="Thornton K.R."/>
            <person name="Andolfatto P."/>
        </authorList>
    </citation>
    <scope>NUCLEOTIDE SEQUENCE [LARGE SCALE GENOMIC DNA]</scope>
    <source>
        <strain evidence="9">W501</strain>
    </source>
</reference>
<evidence type="ECO:0000256" key="3">
    <source>
        <dbReference type="ARBA" id="ARBA00022574"/>
    </source>
</evidence>
<dbReference type="Pfam" id="PF00400">
    <property type="entry name" value="WD40"/>
    <property type="match status" value="3"/>
</dbReference>
<dbReference type="InterPro" id="IPR036322">
    <property type="entry name" value="WD40_repeat_dom_sf"/>
</dbReference>
<comment type="subcellular location">
    <subcellularLocation>
        <location evidence="1">Cytoplasm</location>
    </subcellularLocation>
</comment>
<dbReference type="Proteomes" id="UP000035880">
    <property type="component" value="Chromosome 2L"/>
</dbReference>
<dbReference type="GO" id="GO:0000398">
    <property type="term" value="P:mRNA splicing, via spliceosome"/>
    <property type="evidence" value="ECO:0007669"/>
    <property type="project" value="TreeGrafter"/>
</dbReference>
<dbReference type="InterPro" id="IPR001680">
    <property type="entry name" value="WD40_rpt"/>
</dbReference>
<reference evidence="9" key="3">
    <citation type="submission" date="2015-04" db="EMBL/GenBank/DDBJ databases">
        <authorList>
            <consortium name="FlyBase"/>
        </authorList>
    </citation>
    <scope>NUCLEOTIDE SEQUENCE</scope>
    <source>
        <strain evidence="9">W501</strain>
    </source>
</reference>
<evidence type="ECO:0000256" key="5">
    <source>
        <dbReference type="ARBA" id="ARBA00038145"/>
    </source>
</evidence>
<name>A0A0J9R423_DROSI</name>
<dbReference type="AlphaFoldDB" id="A0A0J9R423"/>
<gene>
    <name evidence="9" type="primary">Dsim\GD24045</name>
    <name evidence="9" type="ORF">Dsimw501_GD24045</name>
</gene>
<dbReference type="PROSITE" id="PS50294">
    <property type="entry name" value="WD_REPEATS_REGION"/>
    <property type="match status" value="1"/>
</dbReference>
<dbReference type="EMBL" id="CM002910">
    <property type="protein sequence ID" value="KMY90484.1"/>
    <property type="molecule type" value="Genomic_DNA"/>
</dbReference>
<reference evidence="9" key="2">
    <citation type="submission" date="2014-06" db="EMBL/GenBank/DDBJ databases">
        <authorList>
            <person name="Hu T."/>
            <person name="Eisen M.B."/>
            <person name="Thornton K.R."/>
            <person name="Andolfatto P."/>
        </authorList>
    </citation>
    <scope>NUCLEOTIDE SEQUENCE</scope>
    <source>
        <strain evidence="9">W501</strain>
    </source>
</reference>
<proteinExistence type="inferred from homology"/>
<evidence type="ECO:0000256" key="4">
    <source>
        <dbReference type="ARBA" id="ARBA00022737"/>
    </source>
</evidence>
<sequence>MPEFENFNVKTTIDCKQGAVRAVRYNVDGTYCLSCGSDKKIKLWNPASGLLLKTYGGHADEVTDAAVSNLQGSCDSSYIVSASLDKSIIYWDVSTGAPVRRLRSHAGGVRCVCFNEDSSIAISGGRDNAVMCWDIRTRRLDPVQVMKEARDCITTVATNENRIYAASLDGCVRTYDIRVGELTCDKVGEPITYLAQTLDEQCLVAGCQDSVVRLLDCETGGLLSEYRGHRGDDYHIECGILSNDAHIVTGSSDGDAFVYDLLEGKVLQRIRISDNGGVVHSLATHPKRQEMLFARRRDMYVFSTDLQIEEEQL</sequence>
<organism evidence="9">
    <name type="scientific">Drosophila simulans</name>
    <name type="common">Fruit fly</name>
    <dbReference type="NCBI Taxonomy" id="7240"/>
    <lineage>
        <taxon>Eukaryota</taxon>
        <taxon>Metazoa</taxon>
        <taxon>Ecdysozoa</taxon>
        <taxon>Arthropoda</taxon>
        <taxon>Hexapoda</taxon>
        <taxon>Insecta</taxon>
        <taxon>Pterygota</taxon>
        <taxon>Neoptera</taxon>
        <taxon>Endopterygota</taxon>
        <taxon>Diptera</taxon>
        <taxon>Brachycera</taxon>
        <taxon>Muscomorpha</taxon>
        <taxon>Ephydroidea</taxon>
        <taxon>Drosophilidae</taxon>
        <taxon>Drosophila</taxon>
        <taxon>Sophophora</taxon>
    </lineage>
</organism>
<dbReference type="GO" id="GO:0071013">
    <property type="term" value="C:catalytic step 2 spliceosome"/>
    <property type="evidence" value="ECO:0007669"/>
    <property type="project" value="TreeGrafter"/>
</dbReference>
<evidence type="ECO:0000256" key="6">
    <source>
        <dbReference type="ARBA" id="ARBA00040453"/>
    </source>
</evidence>
<evidence type="ECO:0000256" key="8">
    <source>
        <dbReference type="PROSITE-ProRule" id="PRU00221"/>
    </source>
</evidence>
<evidence type="ECO:0000256" key="1">
    <source>
        <dbReference type="ARBA" id="ARBA00004496"/>
    </source>
</evidence>
<dbReference type="Gene3D" id="2.130.10.10">
    <property type="entry name" value="YVTN repeat-like/Quinoprotein amine dehydrogenase"/>
    <property type="match status" value="1"/>
</dbReference>
<dbReference type="FunFam" id="2.130.10.10:FF:000273">
    <property type="entry name" value="WD repeat domain-containing protein 83"/>
    <property type="match status" value="1"/>
</dbReference>
<dbReference type="KEGG" id="dsi:Dsimw501_GD24045"/>
<keyword evidence="4" id="KW-0677">Repeat</keyword>
<feature type="repeat" description="WD" evidence="8">
    <location>
        <begin position="102"/>
        <end position="143"/>
    </location>
</feature>
<dbReference type="OrthoDB" id="71437at2759"/>
<dbReference type="SUPFAM" id="SSF50978">
    <property type="entry name" value="WD40 repeat-like"/>
    <property type="match status" value="1"/>
</dbReference>
<dbReference type="CDD" id="cd00200">
    <property type="entry name" value="WD40"/>
    <property type="match status" value="1"/>
</dbReference>
<dbReference type="InterPro" id="IPR051980">
    <property type="entry name" value="WD_repeat_MORG1"/>
</dbReference>
<dbReference type="PANTHER" id="PTHR22842">
    <property type="entry name" value="WD40 REPEAT PROTEIN"/>
    <property type="match status" value="1"/>
</dbReference>
<protein>
    <recommendedName>
        <fullName evidence="6">WD repeat domain-containing protein 83</fullName>
    </recommendedName>
    <alternativeName>
        <fullName evidence="7">Mitogen-activated protein kinase organizer 1</fullName>
    </alternativeName>
</protein>
<feature type="repeat" description="WD" evidence="8">
    <location>
        <begin position="13"/>
        <end position="54"/>
    </location>
</feature>
<dbReference type="GO" id="GO:0005737">
    <property type="term" value="C:cytoplasm"/>
    <property type="evidence" value="ECO:0007669"/>
    <property type="project" value="UniProtKB-SubCell"/>
</dbReference>
<dbReference type="PANTHER" id="PTHR22842:SF3">
    <property type="entry name" value="WD REPEAT DOMAIN-CONTAINING PROTEIN 83"/>
    <property type="match status" value="1"/>
</dbReference>
<dbReference type="PROSITE" id="PS50082">
    <property type="entry name" value="WD_REPEATS_2"/>
    <property type="match status" value="3"/>
</dbReference>
<dbReference type="SMART" id="SM00320">
    <property type="entry name" value="WD40"/>
    <property type="match status" value="6"/>
</dbReference>
<dbReference type="InterPro" id="IPR015943">
    <property type="entry name" value="WD40/YVTN_repeat-like_dom_sf"/>
</dbReference>
<keyword evidence="2" id="KW-0963">Cytoplasm</keyword>
<comment type="similarity">
    <text evidence="5">Belongs to the WD repeat MORG1 family.</text>
</comment>
<evidence type="ECO:0000256" key="2">
    <source>
        <dbReference type="ARBA" id="ARBA00022490"/>
    </source>
</evidence>